<feature type="chain" id="PRO_5045140531" description="Lipoprotein" evidence="2">
    <location>
        <begin position="24"/>
        <end position="165"/>
    </location>
</feature>
<keyword evidence="4" id="KW-1185">Reference proteome</keyword>
<accession>A0ABV6LXS7</accession>
<dbReference type="Proteomes" id="UP001589867">
    <property type="component" value="Unassembled WGS sequence"/>
</dbReference>
<feature type="region of interest" description="Disordered" evidence="1">
    <location>
        <begin position="29"/>
        <end position="62"/>
    </location>
</feature>
<evidence type="ECO:0000256" key="2">
    <source>
        <dbReference type="SAM" id="SignalP"/>
    </source>
</evidence>
<evidence type="ECO:0000313" key="3">
    <source>
        <dbReference type="EMBL" id="MFC0527134.1"/>
    </source>
</evidence>
<sequence length="165" mass="15791">MATVMGRTSFTAVVAVVVAVVFAALTSCSADSSDGSGSESSASDGTPTPAQAATPSPSQTGPCADGTCQIEVAVGDVVAVPERYGLGPIEVTAITAAAVEMVAPLTGSGYSVSGCSGGGGVSSQGGGGVGMSCEVGTVATINDVMSLEVVEIGDMVAVLRIEPAG</sequence>
<keyword evidence="2" id="KW-0732">Signal</keyword>
<protein>
    <recommendedName>
        <fullName evidence="5">Lipoprotein</fullName>
    </recommendedName>
</protein>
<organism evidence="3 4">
    <name type="scientific">Phytohabitans kaempferiae</name>
    <dbReference type="NCBI Taxonomy" id="1620943"/>
    <lineage>
        <taxon>Bacteria</taxon>
        <taxon>Bacillati</taxon>
        <taxon>Actinomycetota</taxon>
        <taxon>Actinomycetes</taxon>
        <taxon>Micromonosporales</taxon>
        <taxon>Micromonosporaceae</taxon>
    </lineage>
</organism>
<feature type="compositionally biased region" description="Low complexity" evidence="1">
    <location>
        <begin position="29"/>
        <end position="60"/>
    </location>
</feature>
<dbReference type="RefSeq" id="WP_377246437.1">
    <property type="nucleotide sequence ID" value="NZ_JBHLUH010000006.1"/>
</dbReference>
<evidence type="ECO:0000313" key="4">
    <source>
        <dbReference type="Proteomes" id="UP001589867"/>
    </source>
</evidence>
<reference evidence="3 4" key="1">
    <citation type="submission" date="2024-09" db="EMBL/GenBank/DDBJ databases">
        <authorList>
            <person name="Sun Q."/>
            <person name="Mori K."/>
        </authorList>
    </citation>
    <scope>NUCLEOTIDE SEQUENCE [LARGE SCALE GENOMIC DNA]</scope>
    <source>
        <strain evidence="3 4">TBRC 3947</strain>
    </source>
</reference>
<proteinExistence type="predicted"/>
<evidence type="ECO:0008006" key="5">
    <source>
        <dbReference type="Google" id="ProtNLM"/>
    </source>
</evidence>
<gene>
    <name evidence="3" type="ORF">ACFFIA_05630</name>
</gene>
<dbReference type="EMBL" id="JBHLUH010000006">
    <property type="protein sequence ID" value="MFC0527134.1"/>
    <property type="molecule type" value="Genomic_DNA"/>
</dbReference>
<evidence type="ECO:0000256" key="1">
    <source>
        <dbReference type="SAM" id="MobiDB-lite"/>
    </source>
</evidence>
<name>A0ABV6LXS7_9ACTN</name>
<feature type="signal peptide" evidence="2">
    <location>
        <begin position="1"/>
        <end position="23"/>
    </location>
</feature>
<dbReference type="PROSITE" id="PS51257">
    <property type="entry name" value="PROKAR_LIPOPROTEIN"/>
    <property type="match status" value="1"/>
</dbReference>
<comment type="caution">
    <text evidence="3">The sequence shown here is derived from an EMBL/GenBank/DDBJ whole genome shotgun (WGS) entry which is preliminary data.</text>
</comment>